<feature type="chain" id="PRO_5037402052" description="T9SS C-terminal target domain-containing protein" evidence="1">
    <location>
        <begin position="22"/>
        <end position="884"/>
    </location>
</feature>
<dbReference type="EMBL" id="OU015584">
    <property type="protein sequence ID" value="CAG5078681.1"/>
    <property type="molecule type" value="Genomic_DNA"/>
</dbReference>
<dbReference type="Proteomes" id="UP000683507">
    <property type="component" value="Chromosome"/>
</dbReference>
<keyword evidence="3" id="KW-1185">Reference proteome</keyword>
<evidence type="ECO:0000256" key="1">
    <source>
        <dbReference type="SAM" id="SignalP"/>
    </source>
</evidence>
<evidence type="ECO:0008006" key="4">
    <source>
        <dbReference type="Google" id="ProtNLM"/>
    </source>
</evidence>
<organism evidence="2 3">
    <name type="scientific">Parvicella tangerina</name>
    <dbReference type="NCBI Taxonomy" id="2829795"/>
    <lineage>
        <taxon>Bacteria</taxon>
        <taxon>Pseudomonadati</taxon>
        <taxon>Bacteroidota</taxon>
        <taxon>Flavobacteriia</taxon>
        <taxon>Flavobacteriales</taxon>
        <taxon>Parvicellaceae</taxon>
        <taxon>Parvicella</taxon>
    </lineage>
</organism>
<dbReference type="InterPro" id="IPR016195">
    <property type="entry name" value="Pol/histidinol_Pase-like"/>
</dbReference>
<dbReference type="AlphaFoldDB" id="A0A916JLB4"/>
<feature type="signal peptide" evidence="1">
    <location>
        <begin position="1"/>
        <end position="21"/>
    </location>
</feature>
<gene>
    <name evidence="2" type="ORF">CRYO30217_00739</name>
</gene>
<evidence type="ECO:0000313" key="2">
    <source>
        <dbReference type="EMBL" id="CAG5078681.1"/>
    </source>
</evidence>
<dbReference type="KEGG" id="ptan:CRYO30217_00739"/>
<accession>A0A916JLB4</accession>
<name>A0A916JLB4_9FLAO</name>
<dbReference type="RefSeq" id="WP_258540965.1">
    <property type="nucleotide sequence ID" value="NZ_OU015584.1"/>
</dbReference>
<proteinExistence type="predicted"/>
<keyword evidence="1" id="KW-0732">Signal</keyword>
<evidence type="ECO:0000313" key="3">
    <source>
        <dbReference type="Proteomes" id="UP000683507"/>
    </source>
</evidence>
<dbReference type="SUPFAM" id="SSF89550">
    <property type="entry name" value="PHP domain-like"/>
    <property type="match status" value="1"/>
</dbReference>
<sequence>MVKCGILLVLTLVAQSFFAHRGDYLAIEDVEITESHDDYVYSFVIENIKLKPYTGVRIEFWINGETEGIKIYDYIDASQQFILERFVVPKHKLDLENDHVNIEITEIFGKKNDWGGWDSPNQKEKQVNTLYSEFYVDAPWRMPKYDDLGELNDVPLHFYLHDADLVVGTTVQIDMIDVKIKNASDNSFGNVLTFDSLSASEFETLFSCSSQNDNSFSIQGFDLTSFVSSSSTTIDFNQSSDFWNDYVEVDATYWFFTFNLPAEVLVGFQDVIDVQITIHYGNLTFSDDVIGLRIFRSSENIPSLPDFYRGDTHLHSIYTQNDAETGLPLCGTKEAARLIGLDWITTTDHTSDFDNYGTTVAANWDRIKQEAQQLNQSDQSLIYIPGQEVALNNHDDKLVHMLAYPDHANVYSLPFLGDGDGDVTPTGVSINSALNNLYLSGGFAYAAHPFATEDRLPTIPVDGYLWNLGDDGFPDNSGVFPSTGGSIICNDIGAPSDVYSSDAGKLIKDGLAGAQIWNVRNNLESTGDELDPWDVDNGGGGFSVVDTASFGYHIKRFRQGQEVVNYINQLGLRLKTENDSLENWKMFFSAGADAHGSFNFSNTDDFAGFGTINDNAVGKVNTVVYCPEGMKVDGSGVLEALRNGRASLSDGPIISIGISDDGNNNSSELLMGSDSEVDIAFLGDYFLNADFVTSQEFGEVDTIVLIVGTQSGEFTLGVDTSWYQSGVVNKQISLEDAITSAMGLAEVPQDEYIYIRAELRTFKDLSSVAGVHKTSYQYHHSFTNPIWLKFKEVTAEVDFLTLQGLPNPFDEQLSLTIKTNEPEDVVIQFFDELGRIVYSREVYVYYKETIVLTENELPIAPSGYFVRAKTSDETVVERLIKVNY</sequence>
<dbReference type="Gene3D" id="3.20.20.140">
    <property type="entry name" value="Metal-dependent hydrolases"/>
    <property type="match status" value="1"/>
</dbReference>
<protein>
    <recommendedName>
        <fullName evidence="4">T9SS C-terminal target domain-containing protein</fullName>
    </recommendedName>
</protein>
<reference evidence="2" key="1">
    <citation type="submission" date="2021-04" db="EMBL/GenBank/DDBJ databases">
        <authorList>
            <person name="Rodrigo-Torres L."/>
            <person name="Arahal R. D."/>
            <person name="Lucena T."/>
        </authorList>
    </citation>
    <scope>NUCLEOTIDE SEQUENCE</scope>
    <source>
        <strain evidence="2">AS29M-1</strain>
    </source>
</reference>